<dbReference type="AlphaFoldDB" id="A0A285LU00"/>
<evidence type="ECO:0000259" key="1">
    <source>
        <dbReference type="Pfam" id="PF05685"/>
    </source>
</evidence>
<dbReference type="CDD" id="cd06260">
    <property type="entry name" value="DUF820-like"/>
    <property type="match status" value="1"/>
</dbReference>
<evidence type="ECO:0000313" key="2">
    <source>
        <dbReference type="EMBL" id="SNY88414.1"/>
    </source>
</evidence>
<dbReference type="InterPro" id="IPR011335">
    <property type="entry name" value="Restrct_endonuc-II-like"/>
</dbReference>
<proteinExistence type="predicted"/>
<feature type="domain" description="Putative restriction endonuclease" evidence="1">
    <location>
        <begin position="25"/>
        <end position="166"/>
    </location>
</feature>
<keyword evidence="3" id="KW-1185">Reference proteome</keyword>
<dbReference type="PANTHER" id="PTHR35400:SF3">
    <property type="entry name" value="SLL1072 PROTEIN"/>
    <property type="match status" value="1"/>
</dbReference>
<sequence>MTEASIAERWTRDEFLRAWAAGAFDRRVELVEGEVWPVVIGNWHGETVGQIVRLLPRDGFRISTATLPTGESLPDPDCWARRADAQPIAEVGAKLFIWDPEDVALIVEVSDETVMHDLRIKAKLYGSAGYPVYWVVTGDAIYEHTDPTPGGYETKREFRPGELIPVHYADTALAVDDLLYPD</sequence>
<accession>A0A285LU00</accession>
<dbReference type="SUPFAM" id="SSF52980">
    <property type="entry name" value="Restriction endonuclease-like"/>
    <property type="match status" value="1"/>
</dbReference>
<dbReference type="InterPro" id="IPR012296">
    <property type="entry name" value="Nuclease_put_TT1808"/>
</dbReference>
<keyword evidence="2" id="KW-0378">Hydrolase</keyword>
<keyword evidence="2" id="KW-0540">Nuclease</keyword>
<keyword evidence="2" id="KW-0255">Endonuclease</keyword>
<name>A0A285LU00_9NOCA</name>
<dbReference type="EMBL" id="OBEG01000006">
    <property type="protein sequence ID" value="SNY88414.1"/>
    <property type="molecule type" value="Genomic_DNA"/>
</dbReference>
<dbReference type="Proteomes" id="UP000219565">
    <property type="component" value="Unassembled WGS sequence"/>
</dbReference>
<gene>
    <name evidence="2" type="ORF">SAMN04244553_5386</name>
</gene>
<dbReference type="RefSeq" id="WP_097247339.1">
    <property type="nucleotide sequence ID" value="NZ_JAMTCW010000006.1"/>
</dbReference>
<dbReference type="STRING" id="1379680.GCA_001612615_01632"/>
<dbReference type="GO" id="GO:0004519">
    <property type="term" value="F:endonuclease activity"/>
    <property type="evidence" value="ECO:0007669"/>
    <property type="project" value="UniProtKB-KW"/>
</dbReference>
<organism evidence="2 3">
    <name type="scientific">Nocardia amikacinitolerans</name>
    <dbReference type="NCBI Taxonomy" id="756689"/>
    <lineage>
        <taxon>Bacteria</taxon>
        <taxon>Bacillati</taxon>
        <taxon>Actinomycetota</taxon>
        <taxon>Actinomycetes</taxon>
        <taxon>Mycobacteriales</taxon>
        <taxon>Nocardiaceae</taxon>
        <taxon>Nocardia</taxon>
    </lineage>
</organism>
<dbReference type="InterPro" id="IPR008538">
    <property type="entry name" value="Uma2"/>
</dbReference>
<dbReference type="Gene3D" id="3.90.1570.10">
    <property type="entry name" value="tt1808, chain A"/>
    <property type="match status" value="1"/>
</dbReference>
<protein>
    <submittedName>
        <fullName evidence="2">Putative restriction endonuclease</fullName>
    </submittedName>
</protein>
<reference evidence="2 3" key="1">
    <citation type="submission" date="2017-09" db="EMBL/GenBank/DDBJ databases">
        <authorList>
            <person name="Ehlers B."/>
            <person name="Leendertz F.H."/>
        </authorList>
    </citation>
    <scope>NUCLEOTIDE SEQUENCE [LARGE SCALE GENOMIC DNA]</scope>
    <source>
        <strain evidence="2 3">DSM 45537</strain>
    </source>
</reference>
<evidence type="ECO:0000313" key="3">
    <source>
        <dbReference type="Proteomes" id="UP000219565"/>
    </source>
</evidence>
<dbReference type="Pfam" id="PF05685">
    <property type="entry name" value="Uma2"/>
    <property type="match status" value="1"/>
</dbReference>
<dbReference type="PANTHER" id="PTHR35400">
    <property type="entry name" value="SLR1083 PROTEIN"/>
    <property type="match status" value="1"/>
</dbReference>
<dbReference type="OrthoDB" id="5524117at2"/>